<accession>A0AA40ARU9</accession>
<reference evidence="1" key="1">
    <citation type="submission" date="2023-06" db="EMBL/GenBank/DDBJ databases">
        <title>Genome-scale phylogeny and comparative genomics of the fungal order Sordariales.</title>
        <authorList>
            <consortium name="Lawrence Berkeley National Laboratory"/>
            <person name="Hensen N."/>
            <person name="Bonometti L."/>
            <person name="Westerberg I."/>
            <person name="Brannstrom I.O."/>
            <person name="Guillou S."/>
            <person name="Cros-Aarteil S."/>
            <person name="Calhoun S."/>
            <person name="Haridas S."/>
            <person name="Kuo A."/>
            <person name="Mondo S."/>
            <person name="Pangilinan J."/>
            <person name="Riley R."/>
            <person name="Labutti K."/>
            <person name="Andreopoulos B."/>
            <person name="Lipzen A."/>
            <person name="Chen C."/>
            <person name="Yanf M."/>
            <person name="Daum C."/>
            <person name="Ng V."/>
            <person name="Clum A."/>
            <person name="Steindorff A."/>
            <person name="Ohm R."/>
            <person name="Martin F."/>
            <person name="Silar P."/>
            <person name="Natvig D."/>
            <person name="Lalanne C."/>
            <person name="Gautier V."/>
            <person name="Ament-Velasquez S.L."/>
            <person name="Kruys A."/>
            <person name="Hutchinson M.I."/>
            <person name="Powell A.J."/>
            <person name="Barry K."/>
            <person name="Miller A.N."/>
            <person name="Grigoriev I.V."/>
            <person name="Debuchy R."/>
            <person name="Gladieux P."/>
            <person name="Thoren M.H."/>
            <person name="Johannesson H."/>
        </authorList>
    </citation>
    <scope>NUCLEOTIDE SEQUENCE</scope>
    <source>
        <strain evidence="1">SMH4607-1</strain>
    </source>
</reference>
<comment type="caution">
    <text evidence="1">The sequence shown here is derived from an EMBL/GenBank/DDBJ whole genome shotgun (WGS) entry which is preliminary data.</text>
</comment>
<gene>
    <name evidence="1" type="ORF">B0H67DRAFT_205122</name>
</gene>
<keyword evidence="2" id="KW-1185">Reference proteome</keyword>
<dbReference type="EMBL" id="JAUKUA010000003">
    <property type="protein sequence ID" value="KAK0720838.1"/>
    <property type="molecule type" value="Genomic_DNA"/>
</dbReference>
<proteinExistence type="predicted"/>
<name>A0AA40ARU9_9PEZI</name>
<dbReference type="Proteomes" id="UP001172102">
    <property type="component" value="Unassembled WGS sequence"/>
</dbReference>
<protein>
    <submittedName>
        <fullName evidence="1">Uncharacterized protein</fullName>
    </submittedName>
</protein>
<dbReference type="AlphaFoldDB" id="A0AA40ARU9"/>
<organism evidence="1 2">
    <name type="scientific">Lasiosphaeris hirsuta</name>
    <dbReference type="NCBI Taxonomy" id="260670"/>
    <lineage>
        <taxon>Eukaryota</taxon>
        <taxon>Fungi</taxon>
        <taxon>Dikarya</taxon>
        <taxon>Ascomycota</taxon>
        <taxon>Pezizomycotina</taxon>
        <taxon>Sordariomycetes</taxon>
        <taxon>Sordariomycetidae</taxon>
        <taxon>Sordariales</taxon>
        <taxon>Lasiosphaeriaceae</taxon>
        <taxon>Lasiosphaeris</taxon>
    </lineage>
</organism>
<evidence type="ECO:0000313" key="2">
    <source>
        <dbReference type="Proteomes" id="UP001172102"/>
    </source>
</evidence>
<sequence>MRGPLDLSPLPMQQRFLCNHHTWSRVECQFTGLVAMTSWPRFLIPLVSELPILTDTAHASANLGQGPKARTTTCIAAGIPASCPTIDGLSCLGLKRGLTSANGRCCQIAVLWQHALRHYRPFLLWYPKFFFFFLQTHTISIACSLSANKPNAPRPSIMHRPSVCLELAWFLLDAQITTAVSPRTDTARHVTAALCYLQLRGMRNPPACSQIVQRGTLSPFQQRVVPPTIRRVSRQSS</sequence>
<evidence type="ECO:0000313" key="1">
    <source>
        <dbReference type="EMBL" id="KAK0720838.1"/>
    </source>
</evidence>